<evidence type="ECO:0000313" key="3">
    <source>
        <dbReference type="EMBL" id="GEK78812.1"/>
    </source>
</evidence>
<organism evidence="3 4">
    <name type="scientific">Agrococcus baldri</name>
    <dbReference type="NCBI Taxonomy" id="153730"/>
    <lineage>
        <taxon>Bacteria</taxon>
        <taxon>Bacillati</taxon>
        <taxon>Actinomycetota</taxon>
        <taxon>Actinomycetes</taxon>
        <taxon>Micrococcales</taxon>
        <taxon>Microbacteriaceae</taxon>
        <taxon>Agrococcus</taxon>
    </lineage>
</organism>
<keyword evidence="2" id="KW-0472">Membrane</keyword>
<keyword evidence="2" id="KW-0812">Transmembrane</keyword>
<accession>A0AA87UVS6</accession>
<evidence type="ECO:0008006" key="5">
    <source>
        <dbReference type="Google" id="ProtNLM"/>
    </source>
</evidence>
<sequence>MDVPPARVAASALVLPALAAASAAIRYQFGPGISVCLVVALVLAPVWLGALRHYRFARSLLVLALLAIAWGTTVSLLDAARPFSSTLLIAQTSQLLSLVGAAGLLLWARSSIGVGWTVAAFGFGALANVVLTGGNVANLWKYSLAIPIVLLVLGISMHWRSRLLPVVLLTVFAGISAVSDSRSMTSFLLLAAAAMLWQASVPRIGDRARPWQMLLLLAVAGLAAFSLLQALILDGVLGEAAAQRSAAQIDTSGSLITGGRPELGAGLALIGENPLGYGSGTVPVSSDVWLAKSGMDTLGYNPDNGYVEVFMFGGHYEVHSVLGDLWIWFGPLGAVVAVLIVVVGAIGTASRMSTRTASAALVLLAVLGAWDTLFSPMLTSYRTLALLFAVAALPMIATTANQQLSPASPTSRRSAAPGSGSSRPRSGRP</sequence>
<feature type="transmembrane region" description="Helical" evidence="2">
    <location>
        <begin position="60"/>
        <end position="77"/>
    </location>
</feature>
<feature type="transmembrane region" description="Helical" evidence="2">
    <location>
        <begin position="325"/>
        <end position="347"/>
    </location>
</feature>
<name>A0AA87UVS6_9MICO</name>
<reference evidence="3 4" key="1">
    <citation type="submission" date="2019-07" db="EMBL/GenBank/DDBJ databases">
        <title>Whole genome shotgun sequence of Agrococcus baldri NBRC 103055.</title>
        <authorList>
            <person name="Hosoyama A."/>
            <person name="Uohara A."/>
            <person name="Ohji S."/>
            <person name="Ichikawa N."/>
        </authorList>
    </citation>
    <scope>NUCLEOTIDE SEQUENCE [LARGE SCALE GENOMIC DNA]</scope>
    <source>
        <strain evidence="3 4">NBRC 103055</strain>
    </source>
</reference>
<evidence type="ECO:0000313" key="4">
    <source>
        <dbReference type="Proteomes" id="UP000321749"/>
    </source>
</evidence>
<dbReference type="AlphaFoldDB" id="A0AA87UVS6"/>
<dbReference type="Proteomes" id="UP000321749">
    <property type="component" value="Unassembled WGS sequence"/>
</dbReference>
<feature type="region of interest" description="Disordered" evidence="1">
    <location>
        <begin position="403"/>
        <end position="429"/>
    </location>
</feature>
<comment type="caution">
    <text evidence="3">The sequence shown here is derived from an EMBL/GenBank/DDBJ whole genome shotgun (WGS) entry which is preliminary data.</text>
</comment>
<gene>
    <name evidence="3" type="ORF">ABA31_01630</name>
</gene>
<proteinExistence type="predicted"/>
<evidence type="ECO:0000256" key="1">
    <source>
        <dbReference type="SAM" id="MobiDB-lite"/>
    </source>
</evidence>
<feature type="transmembrane region" description="Helical" evidence="2">
    <location>
        <begin position="29"/>
        <end position="48"/>
    </location>
</feature>
<feature type="transmembrane region" description="Helical" evidence="2">
    <location>
        <begin position="213"/>
        <end position="232"/>
    </location>
</feature>
<evidence type="ECO:0000256" key="2">
    <source>
        <dbReference type="SAM" id="Phobius"/>
    </source>
</evidence>
<keyword evidence="4" id="KW-1185">Reference proteome</keyword>
<keyword evidence="2" id="KW-1133">Transmembrane helix</keyword>
<feature type="transmembrane region" description="Helical" evidence="2">
    <location>
        <begin position="83"/>
        <end position="107"/>
    </location>
</feature>
<feature type="compositionally biased region" description="Low complexity" evidence="1">
    <location>
        <begin position="405"/>
        <end position="429"/>
    </location>
</feature>
<dbReference type="RefSeq" id="WP_146792211.1">
    <property type="nucleotide sequence ID" value="NZ_BJUU01000001.1"/>
</dbReference>
<feature type="transmembrane region" description="Helical" evidence="2">
    <location>
        <begin position="163"/>
        <end position="179"/>
    </location>
</feature>
<feature type="transmembrane region" description="Helical" evidence="2">
    <location>
        <begin position="139"/>
        <end position="156"/>
    </location>
</feature>
<feature type="transmembrane region" description="Helical" evidence="2">
    <location>
        <begin position="114"/>
        <end position="133"/>
    </location>
</feature>
<feature type="transmembrane region" description="Helical" evidence="2">
    <location>
        <begin position="359"/>
        <end position="378"/>
    </location>
</feature>
<dbReference type="EMBL" id="BJUU01000001">
    <property type="protein sequence ID" value="GEK78812.1"/>
    <property type="molecule type" value="Genomic_DNA"/>
</dbReference>
<feature type="transmembrane region" description="Helical" evidence="2">
    <location>
        <begin position="185"/>
        <end position="201"/>
    </location>
</feature>
<protein>
    <recommendedName>
        <fullName evidence="5">O-antigen ligase</fullName>
    </recommendedName>
</protein>